<feature type="region of interest" description="Disordered" evidence="1">
    <location>
        <begin position="1"/>
        <end position="72"/>
    </location>
</feature>
<dbReference type="AlphaFoldDB" id="A0AAE0H4T7"/>
<evidence type="ECO:0000256" key="1">
    <source>
        <dbReference type="SAM" id="MobiDB-lite"/>
    </source>
</evidence>
<evidence type="ECO:0000259" key="2">
    <source>
        <dbReference type="Pfam" id="PF12252"/>
    </source>
</evidence>
<dbReference type="EMBL" id="LGRX02000058">
    <property type="protein sequence ID" value="KAK3289695.1"/>
    <property type="molecule type" value="Genomic_DNA"/>
</dbReference>
<dbReference type="Proteomes" id="UP001190700">
    <property type="component" value="Unassembled WGS sequence"/>
</dbReference>
<organism evidence="3 4">
    <name type="scientific">Cymbomonas tetramitiformis</name>
    <dbReference type="NCBI Taxonomy" id="36881"/>
    <lineage>
        <taxon>Eukaryota</taxon>
        <taxon>Viridiplantae</taxon>
        <taxon>Chlorophyta</taxon>
        <taxon>Pyramimonadophyceae</taxon>
        <taxon>Pyramimonadales</taxon>
        <taxon>Pyramimonadaceae</taxon>
        <taxon>Cymbomonas</taxon>
    </lineage>
</organism>
<dbReference type="Gene3D" id="3.90.176.10">
    <property type="entry name" value="Toxin ADP-ribosyltransferase, Chain A, domain 1"/>
    <property type="match status" value="1"/>
</dbReference>
<feature type="non-terminal residue" evidence="3">
    <location>
        <position position="1"/>
    </location>
</feature>
<feature type="compositionally biased region" description="Acidic residues" evidence="1">
    <location>
        <begin position="471"/>
        <end position="480"/>
    </location>
</feature>
<feature type="compositionally biased region" description="Basic and acidic residues" evidence="1">
    <location>
        <begin position="497"/>
        <end position="513"/>
    </location>
</feature>
<protein>
    <recommendedName>
        <fullName evidence="2">SidE PDE domain-containing protein</fullName>
    </recommendedName>
</protein>
<comment type="caution">
    <text evidence="3">The sequence shown here is derived from an EMBL/GenBank/DDBJ whole genome shotgun (WGS) entry which is preliminary data.</text>
</comment>
<gene>
    <name evidence="3" type="ORF">CYMTET_2886</name>
</gene>
<feature type="compositionally biased region" description="Acidic residues" evidence="1">
    <location>
        <begin position="401"/>
        <end position="417"/>
    </location>
</feature>
<keyword evidence="4" id="KW-1185">Reference proteome</keyword>
<name>A0AAE0H4T7_9CHLO</name>
<sequence length="825" mass="88211">AGEPDDTNAADEAQAGEPDGANAADEAQAGEPDDANAADKAGAGEPDDANAADEAGTGEPDGSTAGGEVVVEPAGANGGASVGLDGALVSLLPSLRTNTLWMKIAPSPPVATGFAGMADAGVAEELFYTSHILDGIRCRPDFIPWMADTAENIHQEPHGMLGTEQDKSGLVEYARACIVATGDRICWAPYKADYNRGTFRKCSTDAIFCLQKLTAVTPRPDVPPGLEECMDIAGLHWQILLAAAQFAFERAYNTPFANPSNKGDDQPMCYQQDHFQLHRPNHSLAHALRQTWYAPFMLQHLRCSPLMDQAKWGAIGPRELLSAQLRLILEATGRQEDYNWSSVYTQSSLALRMEFVQLVLPPVGEPDDAIAADKAEAGEPDDTNAAAEAEAGEPDSANAADEAEAGEPDDANAADEAEAGKPDDTNAAAGAGEPDSANAADKAEAGEPDDANAADKAEAGEPDDTNAAAEAEADAGEPDDTNAAAGAGEPDSANAADKAEAGEPDDAKAADKAEVRTFSTSRYKKHYLGCKALTTTKKGPLKTALEALEMVVEPFLMCYLTWLQLPVDMAKMRVEGFSNDLQKDLVAACGIQPANLVQELSSLDVVFQRLWTSGKKMNVAPDGEPECEKELCSLLNDAIRSDAAEVIEAAAQLARNINKPLVSIPRQTGVPNMLPKMLQDCSWDHPGIGRCHPCWRGGGFGRDPKLREFFQEGVGYRAPMFVATSFNMDKALEFMSRCSEDTDAILWTVHVPNGCRNVSYLPQSNFQDKNGKPTEDEYLFVPYSAFKVLRVAWSPTPSIEPHKLHVQAIEDNVCSSEDLPLCPWC</sequence>
<dbReference type="Pfam" id="PF12252">
    <property type="entry name" value="SidE_PDE"/>
    <property type="match status" value="1"/>
</dbReference>
<proteinExistence type="predicted"/>
<evidence type="ECO:0000313" key="4">
    <source>
        <dbReference type="Proteomes" id="UP001190700"/>
    </source>
</evidence>
<dbReference type="InterPro" id="IPR021014">
    <property type="entry name" value="SidE_PDE"/>
</dbReference>
<evidence type="ECO:0000313" key="3">
    <source>
        <dbReference type="EMBL" id="KAK3289695.1"/>
    </source>
</evidence>
<reference evidence="3 4" key="1">
    <citation type="journal article" date="2015" name="Genome Biol. Evol.">
        <title>Comparative Genomics of a Bacterivorous Green Alga Reveals Evolutionary Causalities and Consequences of Phago-Mixotrophic Mode of Nutrition.</title>
        <authorList>
            <person name="Burns J.A."/>
            <person name="Paasch A."/>
            <person name="Narechania A."/>
            <person name="Kim E."/>
        </authorList>
    </citation>
    <scope>NUCLEOTIDE SEQUENCE [LARGE SCALE GENOMIC DNA]</scope>
    <source>
        <strain evidence="3 4">PLY_AMNH</strain>
    </source>
</reference>
<accession>A0AAE0H4T7</accession>
<feature type="region of interest" description="Disordered" evidence="1">
    <location>
        <begin position="375"/>
        <end position="513"/>
    </location>
</feature>
<feature type="domain" description="SidE PDE" evidence="2">
    <location>
        <begin position="253"/>
        <end position="345"/>
    </location>
</feature>